<dbReference type="Proteomes" id="UP000028837">
    <property type="component" value="Unassembled WGS sequence"/>
</dbReference>
<evidence type="ECO:0000256" key="5">
    <source>
        <dbReference type="ARBA" id="ARBA00022989"/>
    </source>
</evidence>
<comment type="similarity">
    <text evidence="2">Belongs to the SLC29A/ENT transporter (TC 2.A.57) family.</text>
</comment>
<comment type="caution">
    <text evidence="9">The sequence shown here is derived from an EMBL/GenBank/DDBJ whole genome shotgun (WGS) entry which is preliminary data.</text>
</comment>
<feature type="region of interest" description="Disordered" evidence="7">
    <location>
        <begin position="344"/>
        <end position="368"/>
    </location>
</feature>
<feature type="transmembrane region" description="Helical" evidence="8">
    <location>
        <begin position="519"/>
        <end position="538"/>
    </location>
</feature>
<dbReference type="AlphaFoldDB" id="A0A086JEZ4"/>
<feature type="region of interest" description="Disordered" evidence="7">
    <location>
        <begin position="107"/>
        <end position="145"/>
    </location>
</feature>
<feature type="transmembrane region" description="Helical" evidence="8">
    <location>
        <begin position="973"/>
        <end position="998"/>
    </location>
</feature>
<feature type="transmembrane region" description="Helical" evidence="8">
    <location>
        <begin position="938"/>
        <end position="961"/>
    </location>
</feature>
<feature type="compositionally biased region" description="Low complexity" evidence="7">
    <location>
        <begin position="267"/>
        <end position="283"/>
    </location>
</feature>
<evidence type="ECO:0000256" key="1">
    <source>
        <dbReference type="ARBA" id="ARBA00004141"/>
    </source>
</evidence>
<keyword evidence="4 8" id="KW-0812">Transmembrane</keyword>
<dbReference type="PANTHER" id="PTHR10332">
    <property type="entry name" value="EQUILIBRATIVE NUCLEOSIDE TRANSPORTER"/>
    <property type="match status" value="1"/>
</dbReference>
<dbReference type="SUPFAM" id="SSF103473">
    <property type="entry name" value="MFS general substrate transporter"/>
    <property type="match status" value="1"/>
</dbReference>
<dbReference type="EMBL" id="AHZU02001597">
    <property type="protein sequence ID" value="KFG30712.1"/>
    <property type="molecule type" value="Genomic_DNA"/>
</dbReference>
<feature type="transmembrane region" description="Helical" evidence="8">
    <location>
        <begin position="457"/>
        <end position="476"/>
    </location>
</feature>
<protein>
    <submittedName>
        <fullName evidence="9">Putative transmembrane protein</fullName>
    </submittedName>
</protein>
<feature type="transmembrane region" description="Helical" evidence="8">
    <location>
        <begin position="550"/>
        <end position="572"/>
    </location>
</feature>
<feature type="region of interest" description="Disordered" evidence="7">
    <location>
        <begin position="623"/>
        <end position="678"/>
    </location>
</feature>
<feature type="region of interest" description="Disordered" evidence="7">
    <location>
        <begin position="266"/>
        <end position="330"/>
    </location>
</feature>
<name>A0A086JEZ4_TOXGO</name>
<keyword evidence="5 8" id="KW-1133">Transmembrane helix</keyword>
<feature type="compositionally biased region" description="Basic and acidic residues" evidence="7">
    <location>
        <begin position="628"/>
        <end position="678"/>
    </location>
</feature>
<keyword evidence="6 8" id="KW-0472">Membrane</keyword>
<evidence type="ECO:0000313" key="9">
    <source>
        <dbReference type="EMBL" id="KFG30712.1"/>
    </source>
</evidence>
<dbReference type="OrthoDB" id="10366482at2759"/>
<evidence type="ECO:0000256" key="4">
    <source>
        <dbReference type="ARBA" id="ARBA00022692"/>
    </source>
</evidence>
<reference evidence="9 10" key="1">
    <citation type="submission" date="2014-02" db="EMBL/GenBank/DDBJ databases">
        <authorList>
            <person name="Sibley D."/>
            <person name="Venepally P."/>
            <person name="Karamycheva S."/>
            <person name="Hadjithomas M."/>
            <person name="Khan A."/>
            <person name="Brunk B."/>
            <person name="Roos D."/>
            <person name="Caler E."/>
            <person name="Lorenzi H."/>
        </authorList>
    </citation>
    <scope>NUCLEOTIDE SEQUENCE [LARGE SCALE GENOMIC DNA]</scope>
    <source>
        <strain evidence="9 10">GAB2-2007-GAL-DOM2</strain>
    </source>
</reference>
<feature type="transmembrane region" description="Helical" evidence="8">
    <location>
        <begin position="385"/>
        <end position="404"/>
    </location>
</feature>
<sequence length="1077" mass="114465">MATAWPLLSQAAPPFDFGRTRRSMSPVSASGHAEVPLSSVACPPRSSHPSFAPARLFPSSCSSSSPFSPVAPAVCSPASAPRQLRGLNTCERVDMCSQSRRFFSTGRPPPFSSLASHPESACEAAGQATATSRAGAANSREKSDVSAEIQRFVESEEERESEEAAPVPELWAPKNREMQSFPWSPVAQHLECTQTSLKLENARKKGTVLLPRFASPPLSCFPLSSAKPIVSAFKAASPPTLEEKESSPANSLVLAVFTVDHSPSSRSALPLHISGSSSSPHSAEYALQDFPPSPSSNASSSCQAHSSSPSSSSSSSGDQTGSRSTRTAPACLPSQPEALLLSSSTFEEPSAGEEATPLVTSREDEDGSREETFITSSVFFKEQRFFSSISWAMFFLGVGVFLPWNCLVMEMATFDVAYFPTFPWTEAATQVRTACFFLGQLLLLWLGPRLQLIQRTVSTLIFSSVTTIALALVAAWVPENPAFHFCCVLSGIIGVQGSLLHASVYVLHAVIHHELAVDWSIGGGLAGPLTALLAFPLYFLLPASKEGQRIGTLCLFGFSAIWSLLAAGALCLGARHPSASAALLRQEASVRQKQREGGLSRSFSWAKASSGIARLSRSLSWFGGQRETSGEPEPRVRSADEHPAKGGDTATPHEARARERRDVEPSPDEMWKGQEEKELTVGEVAAEVEKAAMLGEETPYILGRGTRALAAAPEKRVGEADPLLSFARAPAFVGDDLTTHEACRKELAASQKALLSASWRRRDVFWAIRANLVTCFLLFLSTYLVYPVTTEHMLPSSSVDFVLFQMILVACFQAGNVLGRFCVFWGCRASFAWLLPLVLLRLLMIPLFFFLDGSLGRPVWTPAPLASPPTVSEADIPSSPAAHAIIIPPESASLSSLSSSAGPSSAFLAPSSSETAAATRAFSHFFSANEGVTADASLFLLMVLFATLHGWLSVLGAFYATQVPRSTPQKETAAYLMCVAESCGVAVGVALSVLWASLAGEHPLSPHKAAHAPPHSPLGEGLASAVAETLGPSRVPEATAVAETLGPSRVPEATAVAAPSAGADTRSIGLQRVPKLG</sequence>
<feature type="transmembrane region" description="Helical" evidence="8">
    <location>
        <begin position="764"/>
        <end position="786"/>
    </location>
</feature>
<dbReference type="GO" id="GO:0005886">
    <property type="term" value="C:plasma membrane"/>
    <property type="evidence" value="ECO:0007669"/>
    <property type="project" value="TreeGrafter"/>
</dbReference>
<feature type="compositionally biased region" description="Low complexity" evidence="7">
    <location>
        <begin position="295"/>
        <end position="316"/>
    </location>
</feature>
<dbReference type="VEuPathDB" id="ToxoDB:TGDOM2_210820"/>
<dbReference type="InterPro" id="IPR002259">
    <property type="entry name" value="Eqnu_transpt"/>
</dbReference>
<feature type="compositionally biased region" description="Polar residues" evidence="7">
    <location>
        <begin position="317"/>
        <end position="327"/>
    </location>
</feature>
<organism evidence="9 10">
    <name type="scientific">Toxoplasma gondii GAB2-2007-GAL-DOM2</name>
    <dbReference type="NCBI Taxonomy" id="1130820"/>
    <lineage>
        <taxon>Eukaryota</taxon>
        <taxon>Sar</taxon>
        <taxon>Alveolata</taxon>
        <taxon>Apicomplexa</taxon>
        <taxon>Conoidasida</taxon>
        <taxon>Coccidia</taxon>
        <taxon>Eucoccidiorida</taxon>
        <taxon>Eimeriorina</taxon>
        <taxon>Sarcocystidae</taxon>
        <taxon>Toxoplasma</taxon>
    </lineage>
</organism>
<evidence type="ECO:0000256" key="3">
    <source>
        <dbReference type="ARBA" id="ARBA00022448"/>
    </source>
</evidence>
<dbReference type="PANTHER" id="PTHR10332:SF10">
    <property type="entry name" value="EQUILIBRATIVE NUCLEOSIDE TRANSPORTER 4"/>
    <property type="match status" value="1"/>
</dbReference>
<evidence type="ECO:0000313" key="10">
    <source>
        <dbReference type="Proteomes" id="UP000028837"/>
    </source>
</evidence>
<gene>
    <name evidence="9" type="ORF">TGDOM2_210820</name>
</gene>
<evidence type="ECO:0000256" key="7">
    <source>
        <dbReference type="SAM" id="MobiDB-lite"/>
    </source>
</evidence>
<proteinExistence type="inferred from homology"/>
<comment type="subcellular location">
    <subcellularLocation>
        <location evidence="1">Membrane</location>
        <topology evidence="1">Multi-pass membrane protein</topology>
    </subcellularLocation>
</comment>
<feature type="transmembrane region" description="Helical" evidence="8">
    <location>
        <begin position="831"/>
        <end position="851"/>
    </location>
</feature>
<feature type="transmembrane region" description="Helical" evidence="8">
    <location>
        <begin position="798"/>
        <end position="819"/>
    </location>
</feature>
<feature type="transmembrane region" description="Helical" evidence="8">
    <location>
        <begin position="482"/>
        <end position="507"/>
    </location>
</feature>
<accession>A0A086JEZ4</accession>
<keyword evidence="3" id="KW-0813">Transport</keyword>
<dbReference type="GO" id="GO:0005337">
    <property type="term" value="F:nucleoside transmembrane transporter activity"/>
    <property type="evidence" value="ECO:0007669"/>
    <property type="project" value="InterPro"/>
</dbReference>
<evidence type="ECO:0000256" key="8">
    <source>
        <dbReference type="SAM" id="Phobius"/>
    </source>
</evidence>
<evidence type="ECO:0000256" key="6">
    <source>
        <dbReference type="ARBA" id="ARBA00023136"/>
    </source>
</evidence>
<evidence type="ECO:0000256" key="2">
    <source>
        <dbReference type="ARBA" id="ARBA00007965"/>
    </source>
</evidence>
<dbReference type="InterPro" id="IPR036259">
    <property type="entry name" value="MFS_trans_sf"/>
</dbReference>
<feature type="region of interest" description="Disordered" evidence="7">
    <location>
        <begin position="1053"/>
        <end position="1077"/>
    </location>
</feature>